<dbReference type="EMBL" id="VTPC01000631">
    <property type="protein sequence ID" value="KAF2904975.1"/>
    <property type="molecule type" value="Genomic_DNA"/>
</dbReference>
<dbReference type="InterPro" id="IPR042089">
    <property type="entry name" value="Peptidase_M13_dom_2"/>
</dbReference>
<evidence type="ECO:0000256" key="6">
    <source>
        <dbReference type="ARBA" id="ARBA00022801"/>
    </source>
</evidence>
<evidence type="ECO:0000256" key="9">
    <source>
        <dbReference type="SAM" id="Coils"/>
    </source>
</evidence>
<dbReference type="GO" id="GO:0046872">
    <property type="term" value="F:metal ion binding"/>
    <property type="evidence" value="ECO:0007669"/>
    <property type="project" value="UniProtKB-KW"/>
</dbReference>
<protein>
    <recommendedName>
        <fullName evidence="14">Peptidase M13 N-terminal domain-containing protein</fullName>
    </recommendedName>
</protein>
<dbReference type="AlphaFoldDB" id="A0A8K0DR66"/>
<evidence type="ECO:0000256" key="3">
    <source>
        <dbReference type="ARBA" id="ARBA00007357"/>
    </source>
</evidence>
<feature type="domain" description="Peptidase M13 N-terminal" evidence="11">
    <location>
        <begin position="1"/>
        <end position="102"/>
    </location>
</feature>
<keyword evidence="13" id="KW-1185">Reference proteome</keyword>
<evidence type="ECO:0000259" key="11">
    <source>
        <dbReference type="Pfam" id="PF05649"/>
    </source>
</evidence>
<dbReference type="GO" id="GO:0016485">
    <property type="term" value="P:protein processing"/>
    <property type="evidence" value="ECO:0007669"/>
    <property type="project" value="TreeGrafter"/>
</dbReference>
<evidence type="ECO:0008006" key="14">
    <source>
        <dbReference type="Google" id="ProtNLM"/>
    </source>
</evidence>
<keyword evidence="8" id="KW-0482">Metalloprotease</keyword>
<evidence type="ECO:0000259" key="10">
    <source>
        <dbReference type="Pfam" id="PF01431"/>
    </source>
</evidence>
<dbReference type="Gene3D" id="1.10.1380.10">
    <property type="entry name" value="Neutral endopeptidase , domain2"/>
    <property type="match status" value="1"/>
</dbReference>
<keyword evidence="9" id="KW-0175">Coiled coil</keyword>
<dbReference type="InterPro" id="IPR024079">
    <property type="entry name" value="MetalloPept_cat_dom_sf"/>
</dbReference>
<dbReference type="GO" id="GO:0005886">
    <property type="term" value="C:plasma membrane"/>
    <property type="evidence" value="ECO:0007669"/>
    <property type="project" value="UniProtKB-SubCell"/>
</dbReference>
<dbReference type="Gene3D" id="3.40.390.10">
    <property type="entry name" value="Collagenase (Catalytic Domain)"/>
    <property type="match status" value="1"/>
</dbReference>
<comment type="similarity">
    <text evidence="3">Belongs to the peptidase M13 family.</text>
</comment>
<name>A0A8K0DR66_IGNLU</name>
<sequence length="373" mass="43846">MLVSQLQKNSTVDWLELIKKILPYDVPFTENHNISVSLEYIQSLEQIINNSSKRVLYNYLIWRAVLERINFLPEAIRKQNFKNSRASTRENPNKEDWCILNTYQSLPHVKNLIIYTNLTDTNQINETAKRIKDYILLPLFKLDSDASRKIAATQFNLARPNESVLIKYHKNLSLEENDYLGNSLKTYKHLLDNYYQILNKDGEDWAKEENIIRKPVNFVSSQNVIELSTAILRKPHYYENDINNSTNFGSLGALISQEIINELNLEEKLENYTNRILKVENTFKTRTTEVQDKHYIIDNKIVGSSGIKLAYSAYNNWLNYHKDEEFTDFTPQRLFWVSAVLNWCAINKQDFWKTEDLVKNDFNLEFNSAFGCK</sequence>
<accession>A0A8K0DR66</accession>
<keyword evidence="5" id="KW-0479">Metal-binding</keyword>
<dbReference type="PROSITE" id="PS51885">
    <property type="entry name" value="NEPRILYSIN"/>
    <property type="match status" value="1"/>
</dbReference>
<evidence type="ECO:0000256" key="2">
    <source>
        <dbReference type="ARBA" id="ARBA00004401"/>
    </source>
</evidence>
<dbReference type="SUPFAM" id="SSF55486">
    <property type="entry name" value="Metalloproteases ('zincins'), catalytic domain"/>
    <property type="match status" value="1"/>
</dbReference>
<evidence type="ECO:0000313" key="12">
    <source>
        <dbReference type="EMBL" id="KAF2904975.1"/>
    </source>
</evidence>
<keyword evidence="7" id="KW-0862">Zinc</keyword>
<feature type="coiled-coil region" evidence="9">
    <location>
        <begin position="255"/>
        <end position="282"/>
    </location>
</feature>
<dbReference type="InterPro" id="IPR008753">
    <property type="entry name" value="Peptidase_M13_N"/>
</dbReference>
<evidence type="ECO:0000256" key="4">
    <source>
        <dbReference type="ARBA" id="ARBA00022670"/>
    </source>
</evidence>
<dbReference type="OrthoDB" id="10591093at2759"/>
<dbReference type="Proteomes" id="UP000801492">
    <property type="component" value="Unassembled WGS sequence"/>
</dbReference>
<dbReference type="PANTHER" id="PTHR11733:SF240">
    <property type="entry name" value="GH14155P-RELATED"/>
    <property type="match status" value="1"/>
</dbReference>
<comment type="caution">
    <text evidence="12">The sequence shown here is derived from an EMBL/GenBank/DDBJ whole genome shotgun (WGS) entry which is preliminary data.</text>
</comment>
<dbReference type="InterPro" id="IPR000718">
    <property type="entry name" value="Peptidase_M13"/>
</dbReference>
<feature type="domain" description="Peptidase M13 C-terminal" evidence="10">
    <location>
        <begin position="221"/>
        <end position="351"/>
    </location>
</feature>
<keyword evidence="6" id="KW-0378">Hydrolase</keyword>
<reference evidence="12" key="1">
    <citation type="submission" date="2019-08" db="EMBL/GenBank/DDBJ databases">
        <title>The genome of the North American firefly Photinus pyralis.</title>
        <authorList>
            <consortium name="Photinus pyralis genome working group"/>
            <person name="Fallon T.R."/>
            <person name="Sander Lower S.E."/>
            <person name="Weng J.-K."/>
        </authorList>
    </citation>
    <scope>NUCLEOTIDE SEQUENCE</scope>
    <source>
        <strain evidence="12">TRF0915ILg1</strain>
        <tissue evidence="12">Whole body</tissue>
    </source>
</reference>
<comment type="cofactor">
    <cofactor evidence="1">
        <name>Zn(2+)</name>
        <dbReference type="ChEBI" id="CHEBI:29105"/>
    </cofactor>
</comment>
<dbReference type="Pfam" id="PF01431">
    <property type="entry name" value="Peptidase_M13"/>
    <property type="match status" value="1"/>
</dbReference>
<proteinExistence type="inferred from homology"/>
<dbReference type="InterPro" id="IPR018497">
    <property type="entry name" value="Peptidase_M13_C"/>
</dbReference>
<organism evidence="12 13">
    <name type="scientific">Ignelater luminosus</name>
    <name type="common">Cucubano</name>
    <name type="synonym">Pyrophorus luminosus</name>
    <dbReference type="NCBI Taxonomy" id="2038154"/>
    <lineage>
        <taxon>Eukaryota</taxon>
        <taxon>Metazoa</taxon>
        <taxon>Ecdysozoa</taxon>
        <taxon>Arthropoda</taxon>
        <taxon>Hexapoda</taxon>
        <taxon>Insecta</taxon>
        <taxon>Pterygota</taxon>
        <taxon>Neoptera</taxon>
        <taxon>Endopterygota</taxon>
        <taxon>Coleoptera</taxon>
        <taxon>Polyphaga</taxon>
        <taxon>Elateriformia</taxon>
        <taxon>Elateroidea</taxon>
        <taxon>Elateridae</taxon>
        <taxon>Agrypninae</taxon>
        <taxon>Pyrophorini</taxon>
        <taxon>Ignelater</taxon>
    </lineage>
</organism>
<evidence type="ECO:0000313" key="13">
    <source>
        <dbReference type="Proteomes" id="UP000801492"/>
    </source>
</evidence>
<gene>
    <name evidence="12" type="ORF">ILUMI_01197</name>
</gene>
<dbReference type="GO" id="GO:0004222">
    <property type="term" value="F:metalloendopeptidase activity"/>
    <property type="evidence" value="ECO:0007669"/>
    <property type="project" value="InterPro"/>
</dbReference>
<evidence type="ECO:0000256" key="7">
    <source>
        <dbReference type="ARBA" id="ARBA00022833"/>
    </source>
</evidence>
<dbReference type="PANTHER" id="PTHR11733">
    <property type="entry name" value="ZINC METALLOPROTEASE FAMILY M13 NEPRILYSIN-RELATED"/>
    <property type="match status" value="1"/>
</dbReference>
<keyword evidence="4" id="KW-0645">Protease</keyword>
<evidence type="ECO:0000256" key="8">
    <source>
        <dbReference type="ARBA" id="ARBA00023049"/>
    </source>
</evidence>
<comment type="subcellular location">
    <subcellularLocation>
        <location evidence="2">Cell membrane</location>
        <topology evidence="2">Single-pass type II membrane protein</topology>
    </subcellularLocation>
</comment>
<dbReference type="Pfam" id="PF05649">
    <property type="entry name" value="Peptidase_M13_N"/>
    <property type="match status" value="1"/>
</dbReference>
<evidence type="ECO:0000256" key="1">
    <source>
        <dbReference type="ARBA" id="ARBA00001947"/>
    </source>
</evidence>
<evidence type="ECO:0000256" key="5">
    <source>
        <dbReference type="ARBA" id="ARBA00022723"/>
    </source>
</evidence>